<protein>
    <submittedName>
        <fullName evidence="2">Transposase</fullName>
    </submittedName>
</protein>
<organism evidence="1 2">
    <name type="scientific">Syphacia muris</name>
    <dbReference type="NCBI Taxonomy" id="451379"/>
    <lineage>
        <taxon>Eukaryota</taxon>
        <taxon>Metazoa</taxon>
        <taxon>Ecdysozoa</taxon>
        <taxon>Nematoda</taxon>
        <taxon>Chromadorea</taxon>
        <taxon>Rhabditida</taxon>
        <taxon>Spirurina</taxon>
        <taxon>Oxyuridomorpha</taxon>
        <taxon>Oxyuroidea</taxon>
        <taxon>Oxyuridae</taxon>
        <taxon>Syphacia</taxon>
    </lineage>
</organism>
<evidence type="ECO:0000313" key="2">
    <source>
        <dbReference type="WBParaSite" id="SMUV_0000283801-mRNA-1"/>
    </source>
</evidence>
<dbReference type="WBParaSite" id="SMUV_0000283801-mRNA-1">
    <property type="protein sequence ID" value="SMUV_0000283801-mRNA-1"/>
    <property type="gene ID" value="SMUV_0000283801"/>
</dbReference>
<reference evidence="2" key="1">
    <citation type="submission" date="2017-02" db="UniProtKB">
        <authorList>
            <consortium name="WormBaseParasite"/>
        </authorList>
    </citation>
    <scope>IDENTIFICATION</scope>
</reference>
<name>A0A0N5AF08_9BILA</name>
<accession>A0A0N5AF08</accession>
<sequence length="67" mass="7617">MLQMLDELIRRIFACDSDVSDAPFMVQTDSHNNLRILGLDDVSDQIGYVNSLSIIAAERCFSRIFVH</sequence>
<evidence type="ECO:0000313" key="1">
    <source>
        <dbReference type="Proteomes" id="UP000046393"/>
    </source>
</evidence>
<dbReference type="AlphaFoldDB" id="A0A0N5AF08"/>
<dbReference type="Proteomes" id="UP000046393">
    <property type="component" value="Unplaced"/>
</dbReference>
<proteinExistence type="predicted"/>
<keyword evidence="1" id="KW-1185">Reference proteome</keyword>